<evidence type="ECO:0000256" key="3">
    <source>
        <dbReference type="ARBA" id="ARBA00022980"/>
    </source>
</evidence>
<keyword evidence="4 6" id="KW-0687">Ribonucleoprotein</keyword>
<name>A0A9Y1BR18_9ARCH</name>
<dbReference type="PANTHER" id="PTHR11880">
    <property type="entry name" value="RIBOSOMAL PROTEIN S19P FAMILY MEMBER"/>
    <property type="match status" value="1"/>
</dbReference>
<dbReference type="GO" id="GO:0022627">
    <property type="term" value="C:cytosolic small ribosomal subunit"/>
    <property type="evidence" value="ECO:0007669"/>
    <property type="project" value="UniProtKB-UniRule"/>
</dbReference>
<evidence type="ECO:0000256" key="1">
    <source>
        <dbReference type="ARBA" id="ARBA00003239"/>
    </source>
</evidence>
<dbReference type="Pfam" id="PF00203">
    <property type="entry name" value="Ribosomal_S19"/>
    <property type="match status" value="1"/>
</dbReference>
<organism evidence="8">
    <name type="scientific">Candidatus Heimdallarchaeum endolithica</name>
    <dbReference type="NCBI Taxonomy" id="2876572"/>
    <lineage>
        <taxon>Archaea</taxon>
        <taxon>Promethearchaeati</taxon>
        <taxon>Candidatus Heimdallarchaeota</taxon>
        <taxon>Candidatus Heimdallarchaeia (ex Rinke et al. 2021) (nom. nud.)</taxon>
        <taxon>Candidatus Heimdallarchaeales</taxon>
        <taxon>Candidatus Heimdallarchaeaceae</taxon>
        <taxon>Candidatus Heimdallarchaeum</taxon>
    </lineage>
</organism>
<sequence length="137" mass="15566">MSTKRYRFQGHTIDELKAMALDEVLPLLPSKRRRSLSRSEFWTPRRKKLLEDIREAAEALQRGEKKIVRTHVRDFPIIPEMIGLTIAVYNGKEFIEVLVQPEMIGMVLGDLSPTTKVVRHGAPGIGATKSSLYVPLK</sequence>
<dbReference type="InterPro" id="IPR002222">
    <property type="entry name" value="Ribosomal_uS19"/>
</dbReference>
<reference evidence="8" key="1">
    <citation type="journal article" date="2022" name="Nat. Microbiol.">
        <title>Unique mobile elements and scalable gene flow at the prokaryote-eukaryote boundary revealed by circularized Asgard archaea genomes.</title>
        <authorList>
            <person name="Wu F."/>
            <person name="Speth D.R."/>
            <person name="Philosof A."/>
            <person name="Cremiere A."/>
            <person name="Narayanan A."/>
            <person name="Barco R.A."/>
            <person name="Connon S.A."/>
            <person name="Amend J.P."/>
            <person name="Antoshechkin I.A."/>
            <person name="Orphan V.J."/>
        </authorList>
    </citation>
    <scope>NUCLEOTIDE SEQUENCE</scope>
    <source>
        <strain evidence="8">PR6</strain>
    </source>
</reference>
<gene>
    <name evidence="6" type="primary">rps19p</name>
    <name evidence="8" type="ORF">K9W46_10490</name>
</gene>
<comment type="function">
    <text evidence="1 6">Protein S19 forms a complex with S13 that binds strongly to the 16S ribosomal RNA.</text>
</comment>
<dbReference type="NCBIfam" id="NF003121">
    <property type="entry name" value="PRK04038.1"/>
    <property type="match status" value="1"/>
</dbReference>
<evidence type="ECO:0000256" key="2">
    <source>
        <dbReference type="ARBA" id="ARBA00007345"/>
    </source>
</evidence>
<dbReference type="SUPFAM" id="SSF54570">
    <property type="entry name" value="Ribosomal protein S19"/>
    <property type="match status" value="1"/>
</dbReference>
<dbReference type="AlphaFoldDB" id="A0A9Y1BR18"/>
<evidence type="ECO:0000256" key="7">
    <source>
        <dbReference type="RuleBase" id="RU003485"/>
    </source>
</evidence>
<dbReference type="NCBIfam" id="TIGR01025">
    <property type="entry name" value="uS19_arch"/>
    <property type="match status" value="1"/>
</dbReference>
<protein>
    <recommendedName>
        <fullName evidence="5 6">Small ribosomal subunit protein uS19</fullName>
    </recommendedName>
</protein>
<keyword evidence="3 6" id="KW-0689">Ribosomal protein</keyword>
<dbReference type="InterPro" id="IPR023575">
    <property type="entry name" value="Ribosomal_uS19_SF"/>
</dbReference>
<dbReference type="GO" id="GO:0006412">
    <property type="term" value="P:translation"/>
    <property type="evidence" value="ECO:0007669"/>
    <property type="project" value="UniProtKB-UniRule"/>
</dbReference>
<dbReference type="Gene3D" id="3.30.860.10">
    <property type="entry name" value="30s Ribosomal Protein S19, Chain A"/>
    <property type="match status" value="1"/>
</dbReference>
<evidence type="ECO:0000313" key="8">
    <source>
        <dbReference type="EMBL" id="UJG42799.1"/>
    </source>
</evidence>
<dbReference type="InterPro" id="IPR005713">
    <property type="entry name" value="Ribosomal_uS19_euk/arc"/>
</dbReference>
<accession>A0A9Y1BR18</accession>
<dbReference type="PRINTS" id="PR00975">
    <property type="entry name" value="RIBOSOMALS19"/>
</dbReference>
<evidence type="ECO:0000256" key="5">
    <source>
        <dbReference type="ARBA" id="ARBA00035163"/>
    </source>
</evidence>
<proteinExistence type="inferred from homology"/>
<keyword evidence="6" id="KW-0694">RNA-binding</keyword>
<dbReference type="Proteomes" id="UP001200513">
    <property type="component" value="Chromosome"/>
</dbReference>
<evidence type="ECO:0000256" key="6">
    <source>
        <dbReference type="HAMAP-Rule" id="MF_00531"/>
    </source>
</evidence>
<dbReference type="EMBL" id="CP084167">
    <property type="protein sequence ID" value="UJG42799.1"/>
    <property type="molecule type" value="Genomic_DNA"/>
</dbReference>
<dbReference type="PANTHER" id="PTHR11880:SF2">
    <property type="entry name" value="SMALL RIBOSOMAL SUBUNIT PROTEIN US19"/>
    <property type="match status" value="1"/>
</dbReference>
<comment type="similarity">
    <text evidence="2 6 7">Belongs to the universal ribosomal protein uS19 family.</text>
</comment>
<evidence type="ECO:0000256" key="4">
    <source>
        <dbReference type="ARBA" id="ARBA00023274"/>
    </source>
</evidence>
<dbReference type="HAMAP" id="MF_00531">
    <property type="entry name" value="Ribosomal_uS19"/>
    <property type="match status" value="1"/>
</dbReference>
<keyword evidence="6" id="KW-0699">rRNA-binding</keyword>
<dbReference type="GO" id="GO:0000028">
    <property type="term" value="P:ribosomal small subunit assembly"/>
    <property type="evidence" value="ECO:0007669"/>
    <property type="project" value="TreeGrafter"/>
</dbReference>
<dbReference type="GO" id="GO:0003735">
    <property type="term" value="F:structural constituent of ribosome"/>
    <property type="evidence" value="ECO:0007669"/>
    <property type="project" value="UniProtKB-UniRule"/>
</dbReference>
<dbReference type="GO" id="GO:0019843">
    <property type="term" value="F:rRNA binding"/>
    <property type="evidence" value="ECO:0007669"/>
    <property type="project" value="UniProtKB-UniRule"/>
</dbReference>